<dbReference type="EMBL" id="CP136896">
    <property type="protein sequence ID" value="WOL13739.1"/>
    <property type="molecule type" value="Genomic_DNA"/>
</dbReference>
<feature type="compositionally biased region" description="Basic and acidic residues" evidence="1">
    <location>
        <begin position="377"/>
        <end position="392"/>
    </location>
</feature>
<feature type="compositionally biased region" description="Low complexity" evidence="1">
    <location>
        <begin position="450"/>
        <end position="460"/>
    </location>
</feature>
<feature type="region of interest" description="Disordered" evidence="1">
    <location>
        <begin position="413"/>
        <end position="460"/>
    </location>
</feature>
<dbReference type="PANTHER" id="PTHR34112">
    <property type="entry name" value="C-JUN-AMINO-TERMINAL KINASE-INTERACTING PROTEIN"/>
    <property type="match status" value="1"/>
</dbReference>
<proteinExistence type="predicted"/>
<feature type="compositionally biased region" description="Polar residues" evidence="1">
    <location>
        <begin position="436"/>
        <end position="449"/>
    </location>
</feature>
<sequence>MRKMERSEPALVPEWYKLANGSTSNNALQTSSTKRSDINCVGLGSKSRFRDDQERNLRRSLSSNGSINRDKGGLGKSQAYNSFRRSRDRNQDIKNFDSRDRENRSLFLDSGLDYLDSFLGVRAEKDALRRSQSMIAGRQGGSWPKKFGSISKTSFEKDFPSLRSEGRQGFSDAAGLSPIGLRTAVQSLPIGSSIMIGTSALAEVPVKVEANGTVLLPVLQATPLSQASTAGSTMAGLNMAEALTQAPSQACSTPQLSVDTPKIEELTLKKCKQLIPMTPSMPKVLNGNSSDKAKPKIAKSGDFSSLGKVAQQGHTNLTIRLPTRVDIAKTSPVGNFQVLNRDKNEIAPATKDGAGVGKTMNSIGLVPSATVPSKSPSDQKTKVDKNGGEKKLLSHARNRNDFFNLLRKKSMSRSSASLEPSSLESASSSEKSEAENQQIASPAVNTVKNSLSSASDSDGSTGIGSCLNGDFCASDESERFYIDNGETNHYSDVVDDPEEEAFLQSLGWDKNAWEEALTKEEIDAFLKKYEKQRPLKIVPEDIVASNFSGADS</sequence>
<dbReference type="Proteomes" id="UP001327560">
    <property type="component" value="Chromosome 7"/>
</dbReference>
<accession>A0AAQ3QJM4</accession>
<feature type="region of interest" description="Disordered" evidence="1">
    <location>
        <begin position="49"/>
        <end position="96"/>
    </location>
</feature>
<gene>
    <name evidence="2" type="ORF">Cni_G22517</name>
</gene>
<feature type="compositionally biased region" description="Low complexity" evidence="1">
    <location>
        <begin position="413"/>
        <end position="429"/>
    </location>
</feature>
<evidence type="ECO:0000313" key="3">
    <source>
        <dbReference type="Proteomes" id="UP001327560"/>
    </source>
</evidence>
<evidence type="ECO:0000313" key="2">
    <source>
        <dbReference type="EMBL" id="WOL13739.1"/>
    </source>
</evidence>
<feature type="region of interest" description="Disordered" evidence="1">
    <location>
        <begin position="348"/>
        <end position="394"/>
    </location>
</feature>
<dbReference type="PANTHER" id="PTHR34112:SF13">
    <property type="entry name" value="OS04G0448200 PROTEIN"/>
    <property type="match status" value="1"/>
</dbReference>
<name>A0AAQ3QJM4_9LILI</name>
<reference evidence="2 3" key="1">
    <citation type="submission" date="2023-10" db="EMBL/GenBank/DDBJ databases">
        <title>Chromosome-scale genome assembly provides insights into flower coloration mechanisms of Canna indica.</title>
        <authorList>
            <person name="Li C."/>
        </authorList>
    </citation>
    <scope>NUCLEOTIDE SEQUENCE [LARGE SCALE GENOMIC DNA]</scope>
    <source>
        <tissue evidence="2">Flower</tissue>
    </source>
</reference>
<dbReference type="AlphaFoldDB" id="A0AAQ3QJM4"/>
<organism evidence="2 3">
    <name type="scientific">Canna indica</name>
    <name type="common">Indian-shot</name>
    <dbReference type="NCBI Taxonomy" id="4628"/>
    <lineage>
        <taxon>Eukaryota</taxon>
        <taxon>Viridiplantae</taxon>
        <taxon>Streptophyta</taxon>
        <taxon>Embryophyta</taxon>
        <taxon>Tracheophyta</taxon>
        <taxon>Spermatophyta</taxon>
        <taxon>Magnoliopsida</taxon>
        <taxon>Liliopsida</taxon>
        <taxon>Zingiberales</taxon>
        <taxon>Cannaceae</taxon>
        <taxon>Canna</taxon>
    </lineage>
</organism>
<evidence type="ECO:0000256" key="1">
    <source>
        <dbReference type="SAM" id="MobiDB-lite"/>
    </source>
</evidence>
<feature type="region of interest" description="Disordered" evidence="1">
    <location>
        <begin position="280"/>
        <end position="299"/>
    </location>
</feature>
<keyword evidence="3" id="KW-1185">Reference proteome</keyword>
<protein>
    <submittedName>
        <fullName evidence="2">Uncharacterized protein</fullName>
    </submittedName>
</protein>